<reference evidence="1 2" key="1">
    <citation type="submission" date="2019-02" db="EMBL/GenBank/DDBJ databases">
        <title>Sequencing the genomes of 1000 actinobacteria strains.</title>
        <authorList>
            <person name="Klenk H.-P."/>
        </authorList>
    </citation>
    <scope>NUCLEOTIDE SEQUENCE [LARGE SCALE GENOMIC DNA]</scope>
    <source>
        <strain evidence="1 2">DSM 45779</strain>
    </source>
</reference>
<dbReference type="InterPro" id="IPR013078">
    <property type="entry name" value="His_Pase_superF_clade-1"/>
</dbReference>
<protein>
    <submittedName>
        <fullName evidence="1">Broad specificity phosphatase PhoE</fullName>
    </submittedName>
</protein>
<gene>
    <name evidence="1" type="ORF">EV383_3716</name>
</gene>
<sequence>MGVRIHLVCHASTDAVRAARFAADEPLDEIGARQAAEAGPDVPRHDVAFCAPSVRCRSSAEALGLTPVVDPRLTGCDYGAWAGRSLDEVAATDPEGLGEWLAEPSRAPHGGESLTDLVSRVGAWIDGPPGEGDGPAPRAVVAVVDAVVVRAAVAHALGAGPRAVWRIDVDPLSTTLLVGEPGRWSLRALQPGRG</sequence>
<dbReference type="SUPFAM" id="SSF53254">
    <property type="entry name" value="Phosphoglycerate mutase-like"/>
    <property type="match status" value="1"/>
</dbReference>
<evidence type="ECO:0000313" key="1">
    <source>
        <dbReference type="EMBL" id="RZT86817.1"/>
    </source>
</evidence>
<accession>A0A4Q7UXL7</accession>
<dbReference type="Gene3D" id="3.40.50.1240">
    <property type="entry name" value="Phosphoglycerate mutase-like"/>
    <property type="match status" value="1"/>
</dbReference>
<keyword evidence="2" id="KW-1185">Reference proteome</keyword>
<dbReference type="EMBL" id="SHKL01000001">
    <property type="protein sequence ID" value="RZT86817.1"/>
    <property type="molecule type" value="Genomic_DNA"/>
</dbReference>
<dbReference type="Proteomes" id="UP000291591">
    <property type="component" value="Unassembled WGS sequence"/>
</dbReference>
<evidence type="ECO:0000313" key="2">
    <source>
        <dbReference type="Proteomes" id="UP000291591"/>
    </source>
</evidence>
<comment type="caution">
    <text evidence="1">The sequence shown here is derived from an EMBL/GenBank/DDBJ whole genome shotgun (WGS) entry which is preliminary data.</text>
</comment>
<dbReference type="InterPro" id="IPR029033">
    <property type="entry name" value="His_PPase_superfam"/>
</dbReference>
<proteinExistence type="predicted"/>
<dbReference type="OrthoDB" id="7502553at2"/>
<dbReference type="AlphaFoldDB" id="A0A4Q7UXL7"/>
<name>A0A4Q7UXL7_PSEST</name>
<organism evidence="1 2">
    <name type="scientific">Pseudonocardia sediminis</name>
    <dbReference type="NCBI Taxonomy" id="1397368"/>
    <lineage>
        <taxon>Bacteria</taxon>
        <taxon>Bacillati</taxon>
        <taxon>Actinomycetota</taxon>
        <taxon>Actinomycetes</taxon>
        <taxon>Pseudonocardiales</taxon>
        <taxon>Pseudonocardiaceae</taxon>
        <taxon>Pseudonocardia</taxon>
    </lineage>
</organism>
<dbReference type="SMART" id="SM00855">
    <property type="entry name" value="PGAM"/>
    <property type="match status" value="1"/>
</dbReference>
<dbReference type="Pfam" id="PF00300">
    <property type="entry name" value="His_Phos_1"/>
    <property type="match status" value="1"/>
</dbReference>